<feature type="domain" description="Uncharacterized protein TP-0789" evidence="1">
    <location>
        <begin position="74"/>
        <end position="264"/>
    </location>
</feature>
<protein>
    <submittedName>
        <fullName evidence="2">Outer membrane lipoprotein-sorting protein</fullName>
    </submittedName>
</protein>
<dbReference type="SUPFAM" id="SSF89392">
    <property type="entry name" value="Prokaryotic lipoproteins and lipoprotein localization factors"/>
    <property type="match status" value="1"/>
</dbReference>
<dbReference type="EMBL" id="FPHG01000040">
    <property type="protein sequence ID" value="SFV59840.1"/>
    <property type="molecule type" value="Genomic_DNA"/>
</dbReference>
<reference evidence="2" key="1">
    <citation type="submission" date="2016-10" db="EMBL/GenBank/DDBJ databases">
        <authorList>
            <person name="de Groot N.N."/>
        </authorList>
    </citation>
    <scope>NUCLEOTIDE SEQUENCE</scope>
</reference>
<dbReference type="InterPro" id="IPR033399">
    <property type="entry name" value="TP_0789-like"/>
</dbReference>
<keyword evidence="2" id="KW-0449">Lipoprotein</keyword>
<name>A0A1W1C1Y7_9ZZZZ</name>
<accession>A0A1W1C1Y7</accession>
<organism evidence="2">
    <name type="scientific">hydrothermal vent metagenome</name>
    <dbReference type="NCBI Taxonomy" id="652676"/>
    <lineage>
        <taxon>unclassified sequences</taxon>
        <taxon>metagenomes</taxon>
        <taxon>ecological metagenomes</taxon>
    </lineage>
</organism>
<dbReference type="Gene3D" id="2.50.20.10">
    <property type="entry name" value="Lipoprotein localisation LolA/LolB/LppX"/>
    <property type="match status" value="1"/>
</dbReference>
<dbReference type="CDD" id="cd16329">
    <property type="entry name" value="LolA_like"/>
    <property type="match status" value="1"/>
</dbReference>
<dbReference type="AlphaFoldDB" id="A0A1W1C1Y7"/>
<gene>
    <name evidence="2" type="ORF">MNB_SV-9-1667</name>
</gene>
<evidence type="ECO:0000259" key="1">
    <source>
        <dbReference type="Pfam" id="PF17131"/>
    </source>
</evidence>
<sequence>MKAKNILIGLGLGVSLLTTSLVADDAKARAIMTKVDARDDGKTIEQNMLMILIDKNGKKRTRDIKSYKKDFGEDTYQIMFFKSPADVKNTSFLTYDYDKASKDDDQWLYLPALKKVKRIPSSDKSSSFMGSDFSYYDMTKRDLEDYNFKLLKETKVRGKKVWMIEATPRTSKVIKESGYIKTIGLVREDNFVVVRSIGFMKNSKKKYLDITKMHKSKGIWVIDSMNMTTKKGKSTIHKTTLKFSKIKLNKPISDNMFTTRRLEKGL</sequence>
<dbReference type="Pfam" id="PF17131">
    <property type="entry name" value="LolA_like"/>
    <property type="match status" value="1"/>
</dbReference>
<dbReference type="InterPro" id="IPR029046">
    <property type="entry name" value="LolA/LolB/LppX"/>
</dbReference>
<evidence type="ECO:0000313" key="2">
    <source>
        <dbReference type="EMBL" id="SFV59840.1"/>
    </source>
</evidence>
<proteinExistence type="predicted"/>